<evidence type="ECO:0000313" key="1">
    <source>
        <dbReference type="EMBL" id="GIM87158.1"/>
    </source>
</evidence>
<evidence type="ECO:0000313" key="2">
    <source>
        <dbReference type="EMBL" id="TQL37565.1"/>
    </source>
</evidence>
<gene>
    <name evidence="2" type="ORF">FB564_2730</name>
    <name evidence="1" type="ORF">Sar04_38940</name>
</gene>
<organism evidence="2 3">
    <name type="scientific">Salinispora arenicola</name>
    <dbReference type="NCBI Taxonomy" id="168697"/>
    <lineage>
        <taxon>Bacteria</taxon>
        <taxon>Bacillati</taxon>
        <taxon>Actinomycetota</taxon>
        <taxon>Actinomycetes</taxon>
        <taxon>Micromonosporales</taxon>
        <taxon>Micromonosporaceae</taxon>
        <taxon>Salinispora</taxon>
    </lineage>
</organism>
<comment type="caution">
    <text evidence="2">The sequence shown here is derived from an EMBL/GenBank/DDBJ whole genome shotgun (WGS) entry which is preliminary data.</text>
</comment>
<evidence type="ECO:0000313" key="4">
    <source>
        <dbReference type="Proteomes" id="UP000677457"/>
    </source>
</evidence>
<name>A0A542XP06_SALAC</name>
<protein>
    <submittedName>
        <fullName evidence="2">Uncharacterized protein</fullName>
    </submittedName>
</protein>
<reference evidence="1 4" key="2">
    <citation type="submission" date="2021-03" db="EMBL/GenBank/DDBJ databases">
        <title>Whole genome shotgun sequence of Salinispora arenicola NBRC 105043.</title>
        <authorList>
            <person name="Komaki H."/>
            <person name="Tamura T."/>
        </authorList>
    </citation>
    <scope>NUCLEOTIDE SEQUENCE [LARGE SCALE GENOMIC DNA]</scope>
    <source>
        <strain evidence="1 4">NBRC 105043</strain>
    </source>
</reference>
<keyword evidence="4" id="KW-1185">Reference proteome</keyword>
<reference evidence="2 3" key="1">
    <citation type="submission" date="2019-06" db="EMBL/GenBank/DDBJ databases">
        <title>Sequencing the genomes of 1000 actinobacteria strains.</title>
        <authorList>
            <person name="Klenk H.-P."/>
        </authorList>
    </citation>
    <scope>NUCLEOTIDE SEQUENCE [LARGE SCALE GENOMIC DNA]</scope>
    <source>
        <strain evidence="2 3">DSM 44819</strain>
    </source>
</reference>
<accession>A0A542XP06</accession>
<dbReference type="AlphaFoldDB" id="A0A542XP06"/>
<dbReference type="Proteomes" id="UP000315983">
    <property type="component" value="Unassembled WGS sequence"/>
</dbReference>
<evidence type="ECO:0000313" key="3">
    <source>
        <dbReference type="Proteomes" id="UP000315983"/>
    </source>
</evidence>
<dbReference type="Proteomes" id="UP000677457">
    <property type="component" value="Unassembled WGS sequence"/>
</dbReference>
<dbReference type="EMBL" id="BOQM01000031">
    <property type="protein sequence ID" value="GIM87158.1"/>
    <property type="molecule type" value="Genomic_DNA"/>
</dbReference>
<sequence length="137" mass="13792">MAGHIPILGPGGDSSVPAGTAAIEPGAISATNAYRAAGPSHHAWKEPNVAAPTVTVALGAAVYASGDAMTLTVTYGDADTWPVTITLVVTDAQGNSSAPARVTAVIHPLILTVTDDSDRTWTKLSDNGAVADYRAVA</sequence>
<proteinExistence type="predicted"/>
<dbReference type="EMBL" id="VFOL01000001">
    <property type="protein sequence ID" value="TQL37565.1"/>
    <property type="molecule type" value="Genomic_DNA"/>
</dbReference>